<reference evidence="2" key="1">
    <citation type="submission" date="2015-02" db="EMBL/GenBank/DDBJ databases">
        <title>Characterization of two novel Thaumarchaeota isolated from the Northern Adriatic Sea.</title>
        <authorList>
            <person name="Bayer B."/>
            <person name="Vojvoda J."/>
            <person name="Offre P."/>
            <person name="Srivastava A."/>
            <person name="Elisabeth N."/>
            <person name="Garcia J.A.L."/>
            <person name="Schleper C."/>
            <person name="Herndl G.J."/>
        </authorList>
    </citation>
    <scope>NUCLEOTIDE SEQUENCE [LARGE SCALE GENOMIC DNA]</scope>
    <source>
        <strain evidence="2">D3C</strain>
    </source>
</reference>
<evidence type="ECO:0008006" key="3">
    <source>
        <dbReference type="Google" id="ProtNLM"/>
    </source>
</evidence>
<dbReference type="OrthoDB" id="34535at2157"/>
<dbReference type="EMBL" id="CP010868">
    <property type="protein sequence ID" value="AJM91726.1"/>
    <property type="molecule type" value="Genomic_DNA"/>
</dbReference>
<dbReference type="AlphaFoldDB" id="A0A0C5BTW5"/>
<dbReference type="Proteomes" id="UP000032027">
    <property type="component" value="Chromosome"/>
</dbReference>
<dbReference type="PATRIC" id="fig|1582439.9.peg.516"/>
<accession>A0A0C5BTW5</accession>
<gene>
    <name evidence="1" type="ORF">NPIRD3C_0512</name>
</gene>
<organism evidence="1 2">
    <name type="scientific">Nitrosopumilus piranensis</name>
    <dbReference type="NCBI Taxonomy" id="1582439"/>
    <lineage>
        <taxon>Archaea</taxon>
        <taxon>Nitrososphaerota</taxon>
        <taxon>Nitrososphaeria</taxon>
        <taxon>Nitrosopumilales</taxon>
        <taxon>Nitrosopumilaceae</taxon>
        <taxon>Nitrosopumilus</taxon>
    </lineage>
</organism>
<evidence type="ECO:0000313" key="1">
    <source>
        <dbReference type="EMBL" id="AJM91726.1"/>
    </source>
</evidence>
<reference evidence="1 2" key="2">
    <citation type="journal article" date="2016" name="ISME J.">
        <title>Physiological and genomic characterization of two novel marine thaumarchaeal strains indicates niche differentiation.</title>
        <authorList>
            <person name="Bayer B."/>
            <person name="Vojvoda J."/>
            <person name="Offre P."/>
            <person name="Alves R.J."/>
            <person name="Elisabeth N.H."/>
            <person name="Garcia J.A."/>
            <person name="Volland J.M."/>
            <person name="Srivastava A."/>
            <person name="Schleper C."/>
            <person name="Herndl G.J."/>
        </authorList>
    </citation>
    <scope>NUCLEOTIDE SEQUENCE [LARGE SCALE GENOMIC DNA]</scope>
    <source>
        <strain evidence="1 2">D3C</strain>
    </source>
</reference>
<proteinExistence type="predicted"/>
<dbReference type="STRING" id="1582439.NPIRD3C_0512"/>
<dbReference type="GeneID" id="41599672"/>
<keyword evidence="2" id="KW-1185">Reference proteome</keyword>
<evidence type="ECO:0000313" key="2">
    <source>
        <dbReference type="Proteomes" id="UP000032027"/>
    </source>
</evidence>
<dbReference type="HOGENOM" id="CLU_1451360_0_0_2"/>
<dbReference type="RefSeq" id="WP_148702694.1">
    <property type="nucleotide sequence ID" value="NZ_CP010868.1"/>
</dbReference>
<sequence>MSEKTFSLEELDNLRESQDADFKYTLSDVILFLLYAEKDYPIKGKIKQMKEVFLTLQQVFKNENVQPVFFRKYRFGPYSEEVENTIDQLAFLNLISLRGKKTSNNFAIEINDKGQKLIHEEFVKLPENIRNLLQAKRLSWDTHIPQGMLKLVYRDYEHFLENSVFKQRYQTLDWNDETQRPLEYDS</sequence>
<reference evidence="1 2" key="3">
    <citation type="journal article" date="2019" name="Int. J. Syst. Evol. Microbiol.">
        <title>Nitrosopumilus adriaticus sp. nov. and Nitrosopumilus piranensis sp. nov., two ammonia-oxidizing archaea from the Adriatic Sea and members of the class Nitrososphaeria.</title>
        <authorList>
            <person name="Bayer B."/>
            <person name="Vojvoda J."/>
            <person name="Reinthaler T."/>
            <person name="Reyes C."/>
            <person name="Pinto M."/>
            <person name="Herndl G.J."/>
        </authorList>
    </citation>
    <scope>NUCLEOTIDE SEQUENCE [LARGE SCALE GENOMIC DNA]</scope>
    <source>
        <strain evidence="1 2">D3C</strain>
    </source>
</reference>
<name>A0A0C5BTW5_9ARCH</name>
<protein>
    <recommendedName>
        <fullName evidence="3">Antitoxin SocA-like Panacea domain-containing protein</fullName>
    </recommendedName>
</protein>
<dbReference type="KEGG" id="nid:NPIRD3C_0512"/>